<protein>
    <submittedName>
        <fullName evidence="1">Uncharacterized protein</fullName>
    </submittedName>
</protein>
<organism evidence="1 2">
    <name type="scientific">Trichinella pseudospiralis</name>
    <name type="common">Parasitic roundworm</name>
    <dbReference type="NCBI Taxonomy" id="6337"/>
    <lineage>
        <taxon>Eukaryota</taxon>
        <taxon>Metazoa</taxon>
        <taxon>Ecdysozoa</taxon>
        <taxon>Nematoda</taxon>
        <taxon>Enoplea</taxon>
        <taxon>Dorylaimia</taxon>
        <taxon>Trichinellida</taxon>
        <taxon>Trichinellidae</taxon>
        <taxon>Trichinella</taxon>
    </lineage>
</organism>
<dbReference type="EMBL" id="JYDV01000099">
    <property type="protein sequence ID" value="KRZ34215.1"/>
    <property type="molecule type" value="Genomic_DNA"/>
</dbReference>
<evidence type="ECO:0000313" key="2">
    <source>
        <dbReference type="Proteomes" id="UP000054826"/>
    </source>
</evidence>
<comment type="caution">
    <text evidence="1">The sequence shown here is derived from an EMBL/GenBank/DDBJ whole genome shotgun (WGS) entry which is preliminary data.</text>
</comment>
<gene>
    <name evidence="1" type="ORF">T4C_13703</name>
</gene>
<dbReference type="AlphaFoldDB" id="A0A0V1JGU1"/>
<dbReference type="Proteomes" id="UP000054826">
    <property type="component" value="Unassembled WGS sequence"/>
</dbReference>
<name>A0A0V1JGU1_TRIPS</name>
<proteinExistence type="predicted"/>
<evidence type="ECO:0000313" key="1">
    <source>
        <dbReference type="EMBL" id="KRZ34215.1"/>
    </source>
</evidence>
<accession>A0A0V1JGU1</accession>
<sequence length="63" mass="7134">MSKYSNLNNRRVQIKTKVEVPKNVNKNINLKNFLCHLGCCIILSKMDQCTAYLMFVFGSHGAG</sequence>
<reference evidence="1 2" key="1">
    <citation type="submission" date="2015-01" db="EMBL/GenBank/DDBJ databases">
        <title>Evolution of Trichinella species and genotypes.</title>
        <authorList>
            <person name="Korhonen P.K."/>
            <person name="Edoardo P."/>
            <person name="Giuseppe L.R."/>
            <person name="Gasser R.B."/>
        </authorList>
    </citation>
    <scope>NUCLEOTIDE SEQUENCE [LARGE SCALE GENOMIC DNA]</scope>
    <source>
        <strain evidence="1">ISS176</strain>
    </source>
</reference>